<organism evidence="2">
    <name type="scientific">Cucumis melo</name>
    <name type="common">Muskmelon</name>
    <dbReference type="NCBI Taxonomy" id="3656"/>
    <lineage>
        <taxon>Eukaryota</taxon>
        <taxon>Viridiplantae</taxon>
        <taxon>Streptophyta</taxon>
        <taxon>Embryophyta</taxon>
        <taxon>Tracheophyta</taxon>
        <taxon>Spermatophyta</taxon>
        <taxon>Magnoliopsida</taxon>
        <taxon>eudicotyledons</taxon>
        <taxon>Gunneridae</taxon>
        <taxon>Pentapetalae</taxon>
        <taxon>rosids</taxon>
        <taxon>fabids</taxon>
        <taxon>Cucurbitales</taxon>
        <taxon>Cucurbitaceae</taxon>
        <taxon>Benincaseae</taxon>
        <taxon>Cucumis</taxon>
    </lineage>
</organism>
<name>A0A9I9EKE9_CUCME</name>
<feature type="transmembrane region" description="Helical" evidence="1">
    <location>
        <begin position="34"/>
        <end position="54"/>
    </location>
</feature>
<protein>
    <submittedName>
        <fullName evidence="2">Uncharacterized protein</fullName>
    </submittedName>
</protein>
<dbReference type="Gramene" id="MELO3C035077.2.1">
    <property type="protein sequence ID" value="MELO3C035077.2.1"/>
    <property type="gene ID" value="MELO3C035077.2"/>
</dbReference>
<keyword evidence="1" id="KW-0812">Transmembrane</keyword>
<proteinExistence type="predicted"/>
<dbReference type="EnsemblPlants" id="MELO3C035077.2.1">
    <property type="protein sequence ID" value="MELO3C035077.2.1"/>
    <property type="gene ID" value="MELO3C035077.2"/>
</dbReference>
<accession>A0A9I9EKE9</accession>
<keyword evidence="1" id="KW-0472">Membrane</keyword>
<sequence>METSVDSFHDPVPIRLMVATVIDIYMSIVAITRFVVVLIIYKFACYILTIIALFTHMDFLQGSKLDYFNNLNSFSCVFQWNMNPPLAKLTCDSLSPVSCDYATVIFTPSTVSGKFLDSFLVVPAAHTKTLTL</sequence>
<keyword evidence="1" id="KW-1133">Transmembrane helix</keyword>
<dbReference type="AlphaFoldDB" id="A0A9I9EKE9"/>
<evidence type="ECO:0000313" key="2">
    <source>
        <dbReference type="EnsemblPlants" id="MELO3C035077.2.1"/>
    </source>
</evidence>
<evidence type="ECO:0000256" key="1">
    <source>
        <dbReference type="SAM" id="Phobius"/>
    </source>
</evidence>
<reference evidence="2" key="1">
    <citation type="submission" date="2023-03" db="UniProtKB">
        <authorList>
            <consortium name="EnsemblPlants"/>
        </authorList>
    </citation>
    <scope>IDENTIFICATION</scope>
</reference>